<dbReference type="InterPro" id="IPR003509">
    <property type="entry name" value="UPF0102_YraN-like"/>
</dbReference>
<reference evidence="3" key="1">
    <citation type="submission" date="2020-02" db="EMBL/GenBank/DDBJ databases">
        <authorList>
            <person name="Meier V. D."/>
        </authorList>
    </citation>
    <scope>NUCLEOTIDE SEQUENCE</scope>
    <source>
        <strain evidence="3">AVDCRST_MAG87</strain>
    </source>
</reference>
<dbReference type="Pfam" id="PF02021">
    <property type="entry name" value="UPF0102"/>
    <property type="match status" value="1"/>
</dbReference>
<evidence type="ECO:0000313" key="3">
    <source>
        <dbReference type="EMBL" id="CAA9575952.1"/>
    </source>
</evidence>
<dbReference type="NCBIfam" id="NF009150">
    <property type="entry name" value="PRK12497.1-3"/>
    <property type="match status" value="1"/>
</dbReference>
<comment type="similarity">
    <text evidence="1 2">Belongs to the UPF0102 family.</text>
</comment>
<protein>
    <recommendedName>
        <fullName evidence="2">UPF0102 protein AVDCRST_MAG87-2874</fullName>
    </recommendedName>
</protein>
<dbReference type="InterPro" id="IPR011856">
    <property type="entry name" value="tRNA_endonuc-like_dom_sf"/>
</dbReference>
<evidence type="ECO:0000256" key="2">
    <source>
        <dbReference type="HAMAP-Rule" id="MF_00048"/>
    </source>
</evidence>
<name>A0A6J4VDP9_9BACT</name>
<proteinExistence type="inferred from homology"/>
<dbReference type="CDD" id="cd20736">
    <property type="entry name" value="PoNe_Nuclease"/>
    <property type="match status" value="1"/>
</dbReference>
<dbReference type="NCBIfam" id="NF009154">
    <property type="entry name" value="PRK12497.3-3"/>
    <property type="match status" value="1"/>
</dbReference>
<dbReference type="NCBIfam" id="TIGR00252">
    <property type="entry name" value="YraN family protein"/>
    <property type="match status" value="1"/>
</dbReference>
<dbReference type="PANTHER" id="PTHR34039:SF1">
    <property type="entry name" value="UPF0102 PROTEIN YRAN"/>
    <property type="match status" value="1"/>
</dbReference>
<dbReference type="GO" id="GO:0003676">
    <property type="term" value="F:nucleic acid binding"/>
    <property type="evidence" value="ECO:0007669"/>
    <property type="project" value="InterPro"/>
</dbReference>
<dbReference type="InterPro" id="IPR011335">
    <property type="entry name" value="Restrct_endonuc-II-like"/>
</dbReference>
<organism evidence="3">
    <name type="scientific">uncultured Thermomicrobiales bacterium</name>
    <dbReference type="NCBI Taxonomy" id="1645740"/>
    <lineage>
        <taxon>Bacteria</taxon>
        <taxon>Pseudomonadati</taxon>
        <taxon>Thermomicrobiota</taxon>
        <taxon>Thermomicrobia</taxon>
        <taxon>Thermomicrobiales</taxon>
        <taxon>environmental samples</taxon>
    </lineage>
</organism>
<accession>A0A6J4VDP9</accession>
<dbReference type="EMBL" id="CADCWJ010000632">
    <property type="protein sequence ID" value="CAA9575952.1"/>
    <property type="molecule type" value="Genomic_DNA"/>
</dbReference>
<evidence type="ECO:0000256" key="1">
    <source>
        <dbReference type="ARBA" id="ARBA00006738"/>
    </source>
</evidence>
<dbReference type="PANTHER" id="PTHR34039">
    <property type="entry name" value="UPF0102 PROTEIN YRAN"/>
    <property type="match status" value="1"/>
</dbReference>
<dbReference type="AlphaFoldDB" id="A0A6J4VDP9"/>
<gene>
    <name evidence="3" type="ORF">AVDCRST_MAG87-2874</name>
</gene>
<sequence length="116" mass="12946">MGKRGERIARGYLEARGYVFIAANWHCRAGELDLVMIDGDDLVFAEVKTRRGERFGRAEEAVSSSKASRVLAAAEWFLAAHPELQERIWRCDIVAVTIGSERQPDVTHYINAIVAG</sequence>
<dbReference type="Gene3D" id="3.40.1350.10">
    <property type="match status" value="1"/>
</dbReference>
<dbReference type="SUPFAM" id="SSF52980">
    <property type="entry name" value="Restriction endonuclease-like"/>
    <property type="match status" value="1"/>
</dbReference>
<dbReference type="HAMAP" id="MF_00048">
    <property type="entry name" value="UPF0102"/>
    <property type="match status" value="1"/>
</dbReference>